<accession>A0A4Y8X4B6</accession>
<keyword evidence="3" id="KW-1185">Reference proteome</keyword>
<dbReference type="InterPro" id="IPR023753">
    <property type="entry name" value="FAD/NAD-binding_dom"/>
</dbReference>
<dbReference type="SUPFAM" id="SSF51905">
    <property type="entry name" value="FAD/NAD(P)-binding domain"/>
    <property type="match status" value="2"/>
</dbReference>
<gene>
    <name evidence="2" type="ORF">BJ976_000251</name>
</gene>
<feature type="domain" description="FAD/NAD(P)-binding" evidence="1">
    <location>
        <begin position="5"/>
        <end position="303"/>
    </location>
</feature>
<comment type="caution">
    <text evidence="2">The sequence shown here is derived from an EMBL/GenBank/DDBJ whole genome shotgun (WGS) entry which is preliminary data.</text>
</comment>
<dbReference type="AlphaFoldDB" id="A0A4Y8X4B6"/>
<evidence type="ECO:0000313" key="2">
    <source>
        <dbReference type="EMBL" id="MBB4881900.1"/>
    </source>
</evidence>
<dbReference type="GO" id="GO:0070221">
    <property type="term" value="P:sulfide oxidation, using sulfide:quinone oxidoreductase"/>
    <property type="evidence" value="ECO:0007669"/>
    <property type="project" value="TreeGrafter"/>
</dbReference>
<dbReference type="PRINTS" id="PR00411">
    <property type="entry name" value="PNDRDTASEI"/>
</dbReference>
<dbReference type="EC" id="1.8.5.-" evidence="2"/>
<dbReference type="GO" id="GO:0071949">
    <property type="term" value="F:FAD binding"/>
    <property type="evidence" value="ECO:0007669"/>
    <property type="project" value="TreeGrafter"/>
</dbReference>
<keyword evidence="2" id="KW-0560">Oxidoreductase</keyword>
<proteinExistence type="predicted"/>
<dbReference type="PANTHER" id="PTHR10632:SF2">
    <property type="entry name" value="SULFIDE:QUINONE OXIDOREDUCTASE, MITOCHONDRIAL"/>
    <property type="match status" value="1"/>
</dbReference>
<evidence type="ECO:0000313" key="3">
    <source>
        <dbReference type="Proteomes" id="UP000560081"/>
    </source>
</evidence>
<dbReference type="Gene3D" id="3.50.50.60">
    <property type="entry name" value="FAD/NAD(P)-binding domain"/>
    <property type="match status" value="2"/>
</dbReference>
<dbReference type="PANTHER" id="PTHR10632">
    <property type="entry name" value="SULFIDE:QUINONE OXIDOREDUCTASE"/>
    <property type="match status" value="1"/>
</dbReference>
<dbReference type="Proteomes" id="UP000560081">
    <property type="component" value="Unassembled WGS sequence"/>
</dbReference>
<dbReference type="InterPro" id="IPR015904">
    <property type="entry name" value="Sulphide_quinone_reductase"/>
</dbReference>
<protein>
    <submittedName>
        <fullName evidence="2">Sulfide:quinone oxidoreductase</fullName>
        <ecNumber evidence="2">1.8.5.-</ecNumber>
    </submittedName>
</protein>
<sequence>MTEQYDILIVGAGNAGISLAAKLAREGAGRIGVADGTQLHRYRPMLNYAAGGQADMAAFERPMRAVIPYGVKWIPDHVVAVDAEERTAVTSTGLTVGFRHLVLCPGLTPWWGAIDGLREAYGAGWAASAHVPEYVDSARRLLAGVAAGDRVVANVPPEPSSCGGTVLKALFLACAAWERAGILGDVDVHLVTPYARILDRPTIDDALAAAAAEYGIHVHAGAEVTAVDHEAHEVVLSTGERIDDVAAAYVTPVVRAPEFITEAGLEDGGDAGLVAVDPETLQHRAHPHVWALGDAAALDTRPSGGALRKQVKVIAKNIQAADAGKPFQKYDGYTVIPVMVSRDELVLDEHVRDGSEDRSIPGVDVTKPRKSLAAFDRFGQPRIYWHRLLKGKV</sequence>
<dbReference type="Pfam" id="PF07992">
    <property type="entry name" value="Pyr_redox_2"/>
    <property type="match status" value="1"/>
</dbReference>
<reference evidence="2 3" key="1">
    <citation type="submission" date="2020-08" db="EMBL/GenBank/DDBJ databases">
        <title>Sequencing the genomes of 1000 actinobacteria strains.</title>
        <authorList>
            <person name="Klenk H.-P."/>
        </authorList>
    </citation>
    <scope>NUCLEOTIDE SEQUENCE [LARGE SCALE GENOMIC DNA]</scope>
    <source>
        <strain evidence="2 3">DSM 19079</strain>
    </source>
</reference>
<evidence type="ECO:0000259" key="1">
    <source>
        <dbReference type="Pfam" id="PF07992"/>
    </source>
</evidence>
<dbReference type="OrthoDB" id="9802771at2"/>
<dbReference type="GO" id="GO:0070224">
    <property type="term" value="F:sulfide:quinone oxidoreductase activity"/>
    <property type="evidence" value="ECO:0007669"/>
    <property type="project" value="TreeGrafter"/>
</dbReference>
<dbReference type="EMBL" id="JACHMC010000001">
    <property type="protein sequence ID" value="MBB4881900.1"/>
    <property type="molecule type" value="Genomic_DNA"/>
</dbReference>
<organism evidence="2 3">
    <name type="scientific">Micrococcus flavus</name>
    <dbReference type="NCBI Taxonomy" id="384602"/>
    <lineage>
        <taxon>Bacteria</taxon>
        <taxon>Bacillati</taxon>
        <taxon>Actinomycetota</taxon>
        <taxon>Actinomycetes</taxon>
        <taxon>Micrococcales</taxon>
        <taxon>Micrococcaceae</taxon>
        <taxon>Micrococcus</taxon>
    </lineage>
</organism>
<name>A0A4Y8X4B6_9MICC</name>
<dbReference type="InterPro" id="IPR036188">
    <property type="entry name" value="FAD/NAD-bd_sf"/>
</dbReference>
<dbReference type="RefSeq" id="WP_135029296.1">
    <property type="nucleotide sequence ID" value="NZ_BMLA01000003.1"/>
</dbReference>